<feature type="coiled-coil region" evidence="1">
    <location>
        <begin position="24"/>
        <end position="51"/>
    </location>
</feature>
<accession>A0ABR1KF08</accession>
<reference evidence="2 3" key="1">
    <citation type="submission" date="2024-04" db="EMBL/GenBank/DDBJ databases">
        <title>Phyllosticta paracitricarpa is synonymous to the EU quarantine fungus P. citricarpa based on phylogenomic analyses.</title>
        <authorList>
            <consortium name="Lawrence Berkeley National Laboratory"/>
            <person name="Van Ingen-Buijs V.A."/>
            <person name="Van Westerhoven A.C."/>
            <person name="Haridas S."/>
            <person name="Skiadas P."/>
            <person name="Martin F."/>
            <person name="Groenewald J.Z."/>
            <person name="Crous P.W."/>
            <person name="Seidl M.F."/>
        </authorList>
    </citation>
    <scope>NUCLEOTIDE SEQUENCE [LARGE SCALE GENOMIC DNA]</scope>
    <source>
        <strain evidence="2 3">CBS 123371</strain>
    </source>
</reference>
<dbReference type="EMBL" id="JBBPHU010000011">
    <property type="protein sequence ID" value="KAK7512323.1"/>
    <property type="molecule type" value="Genomic_DNA"/>
</dbReference>
<keyword evidence="1" id="KW-0175">Coiled coil</keyword>
<dbReference type="Proteomes" id="UP001363622">
    <property type="component" value="Unassembled WGS sequence"/>
</dbReference>
<comment type="caution">
    <text evidence="2">The sequence shown here is derived from an EMBL/GenBank/DDBJ whole genome shotgun (WGS) entry which is preliminary data.</text>
</comment>
<organism evidence="2 3">
    <name type="scientific">Phyllosticta citriasiana</name>
    <dbReference type="NCBI Taxonomy" id="595635"/>
    <lineage>
        <taxon>Eukaryota</taxon>
        <taxon>Fungi</taxon>
        <taxon>Dikarya</taxon>
        <taxon>Ascomycota</taxon>
        <taxon>Pezizomycotina</taxon>
        <taxon>Dothideomycetes</taxon>
        <taxon>Dothideomycetes incertae sedis</taxon>
        <taxon>Botryosphaeriales</taxon>
        <taxon>Phyllostictaceae</taxon>
        <taxon>Phyllosticta</taxon>
    </lineage>
</organism>
<protein>
    <submittedName>
        <fullName evidence="2">Uncharacterized protein</fullName>
    </submittedName>
</protein>
<keyword evidence="3" id="KW-1185">Reference proteome</keyword>
<evidence type="ECO:0000313" key="2">
    <source>
        <dbReference type="EMBL" id="KAK7512323.1"/>
    </source>
</evidence>
<evidence type="ECO:0000313" key="3">
    <source>
        <dbReference type="Proteomes" id="UP001363622"/>
    </source>
</evidence>
<proteinExistence type="predicted"/>
<name>A0ABR1KF08_9PEZI</name>
<evidence type="ECO:0000256" key="1">
    <source>
        <dbReference type="SAM" id="Coils"/>
    </source>
</evidence>
<sequence>MKHSKRWRTPLRSLALMLHERFKVHNNEDDIRTAEERIAQAIELASGHQNRLKAFLNTHADILKGRYTKTYKPEDLELAIQKAIESKDLCAGDPLNFHQACSLVGVLYKLKFARSQRDEHFNNALVYLRLARESAPVGSEYHSQTLIRIAITVGDLYNQTGKAELLEEAIATNLGALLLDRCKSGGKADHAESGDAGIEASRLADLNEAIGCFEQSLEAVDSTGLDWGTRAFGLSFMLSYRAQLTGDISSLPTASKLLLMSVEYEAEPPLNWISMASRALRYIWSDNKGIVELQDRLAKVAIDLLPYAVAEGFAADSCSFSLELENVEKALQRVEYGRGLILGHLIDRKDDITGMREKHVDLAQSYPDLRDRAFRPIAEERLSVN</sequence>
<gene>
    <name evidence="2" type="ORF">IWZ03DRAFT_417694</name>
</gene>